<dbReference type="InterPro" id="IPR050611">
    <property type="entry name" value="ABCF"/>
</dbReference>
<dbReference type="Gene3D" id="3.40.50.300">
    <property type="entry name" value="P-loop containing nucleotide triphosphate hydrolases"/>
    <property type="match status" value="3"/>
</dbReference>
<feature type="coiled-coil region" evidence="4">
    <location>
        <begin position="164"/>
        <end position="247"/>
    </location>
</feature>
<keyword evidence="7" id="KW-1185">Reference proteome</keyword>
<reference evidence="7" key="1">
    <citation type="journal article" date="2019" name="Int. J. Syst. Evol. Microbiol.">
        <title>The Global Catalogue of Microorganisms (GCM) 10K type strain sequencing project: providing services to taxonomists for standard genome sequencing and annotation.</title>
        <authorList>
            <consortium name="The Broad Institute Genomics Platform"/>
            <consortium name="The Broad Institute Genome Sequencing Center for Infectious Disease"/>
            <person name="Wu L."/>
            <person name="Ma J."/>
        </authorList>
    </citation>
    <scope>NUCLEOTIDE SEQUENCE [LARGE SCALE GENOMIC DNA]</scope>
    <source>
        <strain evidence="7">JCM 12774</strain>
    </source>
</reference>
<dbReference type="PANTHER" id="PTHR19211:SF100">
    <property type="entry name" value="RIBOSOME PROTECTION PROTEIN VMLR"/>
    <property type="match status" value="1"/>
</dbReference>
<keyword evidence="2" id="KW-0547">Nucleotide-binding</keyword>
<gene>
    <name evidence="6" type="primary">abc-f_1</name>
    <name evidence="6" type="ORF">GCM10008933_47350</name>
</gene>
<keyword evidence="1" id="KW-0677">Repeat</keyword>
<dbReference type="PANTHER" id="PTHR19211">
    <property type="entry name" value="ATP-BINDING TRANSPORT PROTEIN-RELATED"/>
    <property type="match status" value="1"/>
</dbReference>
<dbReference type="EMBL" id="BAAACX010000027">
    <property type="protein sequence ID" value="GAA0411666.1"/>
    <property type="molecule type" value="Genomic_DNA"/>
</dbReference>
<evidence type="ECO:0000313" key="6">
    <source>
        <dbReference type="EMBL" id="GAA0411666.1"/>
    </source>
</evidence>
<dbReference type="NCBIfam" id="NF000170">
    <property type="entry name" value="ABCF_Vga_all"/>
    <property type="match status" value="1"/>
</dbReference>
<keyword evidence="3" id="KW-0067">ATP-binding</keyword>
<dbReference type="SUPFAM" id="SSF52540">
    <property type="entry name" value="P-loop containing nucleoside triphosphate hydrolases"/>
    <property type="match status" value="2"/>
</dbReference>
<dbReference type="Proteomes" id="UP001500340">
    <property type="component" value="Unassembled WGS sequence"/>
</dbReference>
<evidence type="ECO:0000259" key="5">
    <source>
        <dbReference type="PROSITE" id="PS50893"/>
    </source>
</evidence>
<protein>
    <submittedName>
        <fullName evidence="6">ABC-F type ribosomal protection protein</fullName>
    </submittedName>
</protein>
<dbReference type="CDD" id="cd03221">
    <property type="entry name" value="ABCF_EF-3"/>
    <property type="match status" value="2"/>
</dbReference>
<accession>A0ABP3IN26</accession>
<name>A0ABP3IN26_9BACL</name>
<dbReference type="Pfam" id="PF12848">
    <property type="entry name" value="ABC_tran_Xtn"/>
    <property type="match status" value="1"/>
</dbReference>
<proteinExistence type="predicted"/>
<dbReference type="InterPro" id="IPR003593">
    <property type="entry name" value="AAA+_ATPase"/>
</dbReference>
<evidence type="ECO:0000256" key="1">
    <source>
        <dbReference type="ARBA" id="ARBA00022737"/>
    </source>
</evidence>
<dbReference type="NCBIfam" id="NF000355">
    <property type="entry name" value="ribo_prot_ABC_F"/>
    <property type="match status" value="1"/>
</dbReference>
<dbReference type="RefSeq" id="WP_343865593.1">
    <property type="nucleotide sequence ID" value="NZ_BAAACX010000027.1"/>
</dbReference>
<dbReference type="SMART" id="SM00382">
    <property type="entry name" value="AAA"/>
    <property type="match status" value="2"/>
</dbReference>
<dbReference type="InterPro" id="IPR027417">
    <property type="entry name" value="P-loop_NTPase"/>
</dbReference>
<dbReference type="PROSITE" id="PS50893">
    <property type="entry name" value="ABC_TRANSPORTER_2"/>
    <property type="match status" value="1"/>
</dbReference>
<evidence type="ECO:0000256" key="3">
    <source>
        <dbReference type="ARBA" id="ARBA00022840"/>
    </source>
</evidence>
<evidence type="ECO:0000256" key="2">
    <source>
        <dbReference type="ARBA" id="ARBA00022741"/>
    </source>
</evidence>
<keyword evidence="4" id="KW-0175">Coiled coil</keyword>
<organism evidence="6 7">
    <name type="scientific">Paenibacillus motobuensis</name>
    <dbReference type="NCBI Taxonomy" id="295324"/>
    <lineage>
        <taxon>Bacteria</taxon>
        <taxon>Bacillati</taxon>
        <taxon>Bacillota</taxon>
        <taxon>Bacilli</taxon>
        <taxon>Bacillales</taxon>
        <taxon>Paenibacillaceae</taxon>
        <taxon>Paenibacillus</taxon>
    </lineage>
</organism>
<evidence type="ECO:0000313" key="7">
    <source>
        <dbReference type="Proteomes" id="UP001500340"/>
    </source>
</evidence>
<sequence>MFLMEAQHIKYYVQDRLLLDIDQLQVYKDARIGLVGRNGCGKTTLLQILANKIVPEEGHVVSHVQCELLPQFKRTDTTKSGGEVTQEYIQQALVRDPMLLFADEPTTNLDTQHIEWIEKKLREWQGAFIVVSHDRAFLDALCTTIWEIHEGKLREYIGNYSDYLKQKELEQDQRQAAYEKYEKKKAQLEEALRLKERKAERATKTPKKVSNSEARITGAKPYFSKKQKKLQQTAAAIETRLEKLEKVEKVRELPPLKMNLPNVDTFINRIIIRVEDVAGRIGERTLWSRASFQIRGGDKLAVTGPNGSGKTTLVKKIIGQEAGVTLSPSVKVGYFSQNLNILDLDKTILENVQSSSKQTETVIRTVLARMHFFREDVYKPVSVLSGGERVKVALTKLFLSDINTLILDEPTNFLDMEAVEALESLLREYEGSVIFVSHDRRFIDHVATRVMTICDQKIELFEGTYQQMKQAPPKSNHDAEKDNYLVLETKITEVLSRLSIEPSQELELEFQRLLKEKREMNNRT</sequence>
<comment type="caution">
    <text evidence="6">The sequence shown here is derived from an EMBL/GenBank/DDBJ whole genome shotgun (WGS) entry which is preliminary data.</text>
</comment>
<dbReference type="InterPro" id="IPR032781">
    <property type="entry name" value="ABC_tran_Xtn"/>
</dbReference>
<dbReference type="InterPro" id="IPR003439">
    <property type="entry name" value="ABC_transporter-like_ATP-bd"/>
</dbReference>
<evidence type="ECO:0000256" key="4">
    <source>
        <dbReference type="SAM" id="Coils"/>
    </source>
</evidence>
<feature type="domain" description="ABC transporter" evidence="5">
    <location>
        <begin position="272"/>
        <end position="487"/>
    </location>
</feature>
<dbReference type="Pfam" id="PF00005">
    <property type="entry name" value="ABC_tran"/>
    <property type="match status" value="2"/>
</dbReference>